<reference evidence="1 2" key="1">
    <citation type="journal article" date="2019" name="G3 (Bethesda)">
        <title>Sequencing of a Wild Apple (Malus baccata) Genome Unravels the Differences Between Cultivated and Wild Apple Species Regarding Disease Resistance and Cold Tolerance.</title>
        <authorList>
            <person name="Chen X."/>
        </authorList>
    </citation>
    <scope>NUCLEOTIDE SEQUENCE [LARGE SCALE GENOMIC DNA]</scope>
    <source>
        <strain evidence="2">cv. Shandingzi</strain>
        <tissue evidence="1">Leaves</tissue>
    </source>
</reference>
<evidence type="ECO:0000313" key="2">
    <source>
        <dbReference type="Proteomes" id="UP000315295"/>
    </source>
</evidence>
<name>A0A540LNG0_MALBA</name>
<dbReference type="EMBL" id="VIEB01000517">
    <property type="protein sequence ID" value="TQD88031.1"/>
    <property type="molecule type" value="Genomic_DNA"/>
</dbReference>
<proteinExistence type="predicted"/>
<keyword evidence="2" id="KW-1185">Reference proteome</keyword>
<gene>
    <name evidence="1" type="ORF">C1H46_026394</name>
</gene>
<dbReference type="Proteomes" id="UP000315295">
    <property type="component" value="Unassembled WGS sequence"/>
</dbReference>
<organism evidence="1 2">
    <name type="scientific">Malus baccata</name>
    <name type="common">Siberian crab apple</name>
    <name type="synonym">Pyrus baccata</name>
    <dbReference type="NCBI Taxonomy" id="106549"/>
    <lineage>
        <taxon>Eukaryota</taxon>
        <taxon>Viridiplantae</taxon>
        <taxon>Streptophyta</taxon>
        <taxon>Embryophyta</taxon>
        <taxon>Tracheophyta</taxon>
        <taxon>Spermatophyta</taxon>
        <taxon>Magnoliopsida</taxon>
        <taxon>eudicotyledons</taxon>
        <taxon>Gunneridae</taxon>
        <taxon>Pentapetalae</taxon>
        <taxon>rosids</taxon>
        <taxon>fabids</taxon>
        <taxon>Rosales</taxon>
        <taxon>Rosaceae</taxon>
        <taxon>Amygdaloideae</taxon>
        <taxon>Maleae</taxon>
        <taxon>Malus</taxon>
    </lineage>
</organism>
<protein>
    <submittedName>
        <fullName evidence="1">Uncharacterized protein</fullName>
    </submittedName>
</protein>
<accession>A0A540LNG0</accession>
<evidence type="ECO:0000313" key="1">
    <source>
        <dbReference type="EMBL" id="TQD88031.1"/>
    </source>
</evidence>
<dbReference type="AlphaFoldDB" id="A0A540LNG0"/>
<comment type="caution">
    <text evidence="1">The sequence shown here is derived from an EMBL/GenBank/DDBJ whole genome shotgun (WGS) entry which is preliminary data.</text>
</comment>
<sequence>MRSQDYDSCNKMILCRRTSMNILTTTRAKITTMDETLACILEEICEVDLLVPSSLTVDTSMLTLSKWIESSSIFEGLQKEEGTIVTAITFVSYPPANSEGATNVDGIE</sequence>